<evidence type="ECO:0000313" key="3">
    <source>
        <dbReference type="EMBL" id="SKA86143.1"/>
    </source>
</evidence>
<gene>
    <name evidence="3" type="ORF">SAMN06295879_0879</name>
</gene>
<feature type="compositionally biased region" description="Low complexity" evidence="1">
    <location>
        <begin position="22"/>
        <end position="48"/>
    </location>
</feature>
<evidence type="ECO:0000256" key="1">
    <source>
        <dbReference type="SAM" id="MobiDB-lite"/>
    </source>
</evidence>
<evidence type="ECO:0000256" key="2">
    <source>
        <dbReference type="SAM" id="SignalP"/>
    </source>
</evidence>
<dbReference type="Proteomes" id="UP000189735">
    <property type="component" value="Unassembled WGS sequence"/>
</dbReference>
<sequence>MRALLGVSVTLLAVVLTGCAGAPSSGQPTSTSPSAATPSTSSEPAVPETTPPAPEPAAYTIPTDCASLISSTPFTTTFGSWPLNDPGVVGTPGEPYYTPTGAISPTPAPSGASALDSLLSATELRCIWRDPQADITNLVIEIGEADPGVTDAYMQSLPAEGFTCTSDDHAETCTMFSVETKYNVEVGNTVLVRDGVFIRVSQANISTPDLLDTLVSDVWK</sequence>
<feature type="region of interest" description="Disordered" evidence="1">
    <location>
        <begin position="21"/>
        <end position="57"/>
    </location>
</feature>
<keyword evidence="2" id="KW-0732">Signal</keyword>
<dbReference type="AlphaFoldDB" id="A0A1T4X9A9"/>
<dbReference type="PROSITE" id="PS51257">
    <property type="entry name" value="PROKAR_LIPOPROTEIN"/>
    <property type="match status" value="1"/>
</dbReference>
<organism evidence="3 4">
    <name type="scientific">Agreia bicolorata</name>
    <dbReference type="NCBI Taxonomy" id="110935"/>
    <lineage>
        <taxon>Bacteria</taxon>
        <taxon>Bacillati</taxon>
        <taxon>Actinomycetota</taxon>
        <taxon>Actinomycetes</taxon>
        <taxon>Micrococcales</taxon>
        <taxon>Microbacteriaceae</taxon>
        <taxon>Agreia</taxon>
    </lineage>
</organism>
<reference evidence="4" key="1">
    <citation type="submission" date="2017-02" db="EMBL/GenBank/DDBJ databases">
        <authorList>
            <person name="Varghese N."/>
            <person name="Submissions S."/>
        </authorList>
    </citation>
    <scope>NUCLEOTIDE SEQUENCE [LARGE SCALE GENOMIC DNA]</scope>
    <source>
        <strain evidence="4">VKM Ac-2052</strain>
    </source>
</reference>
<proteinExistence type="predicted"/>
<dbReference type="EMBL" id="FUYG01000002">
    <property type="protein sequence ID" value="SKA86143.1"/>
    <property type="molecule type" value="Genomic_DNA"/>
</dbReference>
<evidence type="ECO:0000313" key="4">
    <source>
        <dbReference type="Proteomes" id="UP000189735"/>
    </source>
</evidence>
<feature type="chain" id="PRO_5013318523" description="DUF3558 domain-containing protein" evidence="2">
    <location>
        <begin position="23"/>
        <end position="220"/>
    </location>
</feature>
<accession>A0A1T4X9A9</accession>
<feature type="signal peptide" evidence="2">
    <location>
        <begin position="1"/>
        <end position="22"/>
    </location>
</feature>
<evidence type="ECO:0008006" key="5">
    <source>
        <dbReference type="Google" id="ProtNLM"/>
    </source>
</evidence>
<dbReference type="RefSeq" id="WP_139368588.1">
    <property type="nucleotide sequence ID" value="NZ_FUYG01000002.1"/>
</dbReference>
<name>A0A1T4X9A9_9MICO</name>
<protein>
    <recommendedName>
        <fullName evidence="5">DUF3558 domain-containing protein</fullName>
    </recommendedName>
</protein>